<dbReference type="EMBL" id="DYXC01000087">
    <property type="protein sequence ID" value="HJF14792.1"/>
    <property type="molecule type" value="Genomic_DNA"/>
</dbReference>
<dbReference type="GO" id="GO:0003676">
    <property type="term" value="F:nucleic acid binding"/>
    <property type="evidence" value="ECO:0007669"/>
    <property type="project" value="InterPro"/>
</dbReference>
<dbReference type="SUPFAM" id="SSF53098">
    <property type="entry name" value="Ribonuclease H-like"/>
    <property type="match status" value="1"/>
</dbReference>
<dbReference type="PANTHER" id="PTHR47642">
    <property type="entry name" value="ATP-DEPENDENT DNA HELICASE"/>
    <property type="match status" value="1"/>
</dbReference>
<evidence type="ECO:0000256" key="2">
    <source>
        <dbReference type="SAM" id="Phobius"/>
    </source>
</evidence>
<reference evidence="4" key="1">
    <citation type="journal article" date="2021" name="PeerJ">
        <title>Extensive microbial diversity within the chicken gut microbiome revealed by metagenomics and culture.</title>
        <authorList>
            <person name="Gilroy R."/>
            <person name="Ravi A."/>
            <person name="Getino M."/>
            <person name="Pursley I."/>
            <person name="Horton D.L."/>
            <person name="Alikhan N.F."/>
            <person name="Baker D."/>
            <person name="Gharbi K."/>
            <person name="Hall N."/>
            <person name="Watson M."/>
            <person name="Adriaenssens E.M."/>
            <person name="Foster-Nyarko E."/>
            <person name="Jarju S."/>
            <person name="Secka A."/>
            <person name="Antonio M."/>
            <person name="Oren A."/>
            <person name="Chaudhuri R.R."/>
            <person name="La Ragione R."/>
            <person name="Hildebrand F."/>
            <person name="Pallen M.J."/>
        </authorList>
    </citation>
    <scope>NUCLEOTIDE SEQUENCE</scope>
    <source>
        <strain evidence="4">ChiHjej13B12-14962</strain>
    </source>
</reference>
<dbReference type="Proteomes" id="UP000703315">
    <property type="component" value="Unassembled WGS sequence"/>
</dbReference>
<dbReference type="GO" id="GO:0000723">
    <property type="term" value="P:telomere maintenance"/>
    <property type="evidence" value="ECO:0007669"/>
    <property type="project" value="InterPro"/>
</dbReference>
<dbReference type="RefSeq" id="WP_303905707.1">
    <property type="nucleotide sequence ID" value="NZ_DYXC01000087.1"/>
</dbReference>
<feature type="transmembrane region" description="Helical" evidence="2">
    <location>
        <begin position="1044"/>
        <end position="1069"/>
    </location>
</feature>
<evidence type="ECO:0000313" key="4">
    <source>
        <dbReference type="EMBL" id="HJF14792.1"/>
    </source>
</evidence>
<feature type="domain" description="DNA helicase Pif1-like DEAD-box helicase" evidence="3">
    <location>
        <begin position="23"/>
        <end position="211"/>
    </location>
</feature>
<accession>A0A921FPJ7</accession>
<comment type="caution">
    <text evidence="4">The sequence shown here is derived from an EMBL/GenBank/DDBJ whole genome shotgun (WGS) entry which is preliminary data.</text>
</comment>
<feature type="transmembrane region" description="Helical" evidence="2">
    <location>
        <begin position="1012"/>
        <end position="1038"/>
    </location>
</feature>
<feature type="compositionally biased region" description="Low complexity" evidence="1">
    <location>
        <begin position="953"/>
        <end position="962"/>
    </location>
</feature>
<organism evidence="4 5">
    <name type="scientific">Enteractinococcus helveticum</name>
    <dbReference type="NCBI Taxonomy" id="1837282"/>
    <lineage>
        <taxon>Bacteria</taxon>
        <taxon>Bacillati</taxon>
        <taxon>Actinomycetota</taxon>
        <taxon>Actinomycetes</taxon>
        <taxon>Micrococcales</taxon>
        <taxon>Micrococcaceae</taxon>
    </lineage>
</organism>
<evidence type="ECO:0000259" key="3">
    <source>
        <dbReference type="Pfam" id="PF05970"/>
    </source>
</evidence>
<feature type="region of interest" description="Disordered" evidence="1">
    <location>
        <begin position="943"/>
        <end position="989"/>
    </location>
</feature>
<dbReference type="CDD" id="cd18809">
    <property type="entry name" value="SF1_C_RecD"/>
    <property type="match status" value="1"/>
</dbReference>
<dbReference type="Pfam" id="PF05970">
    <property type="entry name" value="PIF1"/>
    <property type="match status" value="1"/>
</dbReference>
<keyword evidence="2" id="KW-1133">Transmembrane helix</keyword>
<name>A0A921FPJ7_9MICC</name>
<dbReference type="GO" id="GO:0003678">
    <property type="term" value="F:DNA helicase activity"/>
    <property type="evidence" value="ECO:0007669"/>
    <property type="project" value="InterPro"/>
</dbReference>
<protein>
    <submittedName>
        <fullName evidence="4">AAA family ATPase</fullName>
    </submittedName>
</protein>
<keyword evidence="2" id="KW-0472">Membrane</keyword>
<proteinExistence type="predicted"/>
<dbReference type="PANTHER" id="PTHR47642:SF6">
    <property type="entry name" value="ATP-DEPENDENT DNA HELICASE"/>
    <property type="match status" value="1"/>
</dbReference>
<gene>
    <name evidence="4" type="ORF">K8V32_08310</name>
</gene>
<dbReference type="InterPro" id="IPR012337">
    <property type="entry name" value="RNaseH-like_sf"/>
</dbReference>
<dbReference type="FunFam" id="3.40.50.300:FF:001498">
    <property type="entry name" value="ATP-dependent DNA helicase"/>
    <property type="match status" value="1"/>
</dbReference>
<keyword evidence="2" id="KW-0812">Transmembrane</keyword>
<feature type="region of interest" description="Disordered" evidence="1">
    <location>
        <begin position="778"/>
        <end position="799"/>
    </location>
</feature>
<evidence type="ECO:0000256" key="1">
    <source>
        <dbReference type="SAM" id="MobiDB-lite"/>
    </source>
</evidence>
<dbReference type="InterPro" id="IPR036420">
    <property type="entry name" value="BRCT_dom_sf"/>
</dbReference>
<dbReference type="InterPro" id="IPR036397">
    <property type="entry name" value="RNaseH_sf"/>
</dbReference>
<dbReference type="InterPro" id="IPR027417">
    <property type="entry name" value="P-loop_NTPase"/>
</dbReference>
<sequence length="1092" mass="119528">MTTAAASDLTLTDEFLDALKLLDSGSHLFLSGKAGTGKSTLIRLFTDSTNTNLVVAAPTGVAALNVNGYTLHRLFSFPAGVTPEFARSDAYYPRRFAKILKHLDTLIIDEVSMVRADLFDSIAAALTRFGPKPGVPFGGVQIVLVGDLYQLPPVVADAEREYFSSVYSSPFFFAANAYQQDHFPTVELTTVFRQDGDPEFLSILNVLRDGQATPQAVEELNQHVDPDFQAPSDEFWLTLTTRNNTADKRNRQKLATLAAEEFTSTATMTGELDGFEKPTQDKLSFKVGAQIMLLTNDPQNRWVNGSLAVITTILRENDDYNVEIELQNQQRYIITPHTWEITRPSTSAGTLSHEVIGTFRQLPFRLAWAVTIHKAQGLTLDRCIIDLTGGTFADGQLYVALSRARSLTGLVLARPVRPRDLRINQEIRKFHHTHTGGETGEYVVLTANVVGDEGFQWRPRPIELAAILPDGTELTTLVDPQRDIGNASTTLGISAEDVVLAPTLPLAWAALEPHLAGRIPVGFDLAETLGFIDYELKRHEQIIQIPIGVEVKQLVTRRALNQLERPQPALAKARIIKEFLNTVDSTLPASTTFQPGEPEFGYLLPRGSESQARFMVNPDHIEYFTQYLSSLSAESKNSVRLVSILQGIEATTGRTIFHDAAATQRIHIADVLVPGANLCFTGNALDPVDGSPIDRSDLEALAAEHRLRSEDTLTKSRTDVLIVAEFGTQSGKARNARRWNKPIFSVEEFLAWTNGSPSTSSAPSDIKIDVTIDALPHVTTSPQEHPTPDGPRVDSQSVPEVDIPKSEAPEAISEAVEPTAQTALDQDADIPWSTESLDEFLVEGAVVSATGIIYHPADGHRIIQNELARILLDHGLRYEKNLTQRRTTLLLVGETDKTTRQLANAIEYGKPIFPAAQFFTWVDQQQAPAGRNEIVTPQISQIPAPPEVSQTRPAAASPSPSQAQPPPPPVVHFPTAPTFPSTSTASGNLQYAPSDKPAGPGPWWVGLPLGKFLLIVAGIPLGLAFIMPIMFMIFSVFIPSAETIMTNIAAVTMLCGFLSVPAALVFVGLRISGRRRVKQRISCREQRNHSHG</sequence>
<dbReference type="Gene3D" id="3.30.420.10">
    <property type="entry name" value="Ribonuclease H-like superfamily/Ribonuclease H"/>
    <property type="match status" value="1"/>
</dbReference>
<dbReference type="Gene3D" id="3.40.50.300">
    <property type="entry name" value="P-loop containing nucleotide triphosphate hydrolases"/>
    <property type="match status" value="2"/>
</dbReference>
<dbReference type="AlphaFoldDB" id="A0A921FPJ7"/>
<feature type="compositionally biased region" description="Low complexity" evidence="1">
    <location>
        <begin position="972"/>
        <end position="986"/>
    </location>
</feature>
<dbReference type="GO" id="GO:0006281">
    <property type="term" value="P:DNA repair"/>
    <property type="evidence" value="ECO:0007669"/>
    <property type="project" value="InterPro"/>
</dbReference>
<evidence type="ECO:0000313" key="5">
    <source>
        <dbReference type="Proteomes" id="UP000703315"/>
    </source>
</evidence>
<dbReference type="InterPro" id="IPR010285">
    <property type="entry name" value="DNA_helicase_pif1-like_DEAD"/>
</dbReference>
<dbReference type="Gene3D" id="3.40.50.10190">
    <property type="entry name" value="BRCT domain"/>
    <property type="match status" value="1"/>
</dbReference>
<dbReference type="InterPro" id="IPR051055">
    <property type="entry name" value="PIF1_helicase"/>
</dbReference>
<reference evidence="4" key="2">
    <citation type="submission" date="2021-09" db="EMBL/GenBank/DDBJ databases">
        <authorList>
            <person name="Gilroy R."/>
        </authorList>
    </citation>
    <scope>NUCLEOTIDE SEQUENCE</scope>
    <source>
        <strain evidence="4">ChiHjej13B12-14962</strain>
    </source>
</reference>
<dbReference type="SUPFAM" id="SSF52540">
    <property type="entry name" value="P-loop containing nucleoside triphosphate hydrolases"/>
    <property type="match status" value="2"/>
</dbReference>